<dbReference type="GO" id="GO:0006508">
    <property type="term" value="P:proteolysis"/>
    <property type="evidence" value="ECO:0007669"/>
    <property type="project" value="UniProtKB-KW"/>
</dbReference>
<name>A0A381PGM0_9ZZZZ</name>
<evidence type="ECO:0000313" key="15">
    <source>
        <dbReference type="EMBL" id="SUZ65794.1"/>
    </source>
</evidence>
<evidence type="ECO:0000256" key="9">
    <source>
        <dbReference type="ARBA" id="ARBA00022833"/>
    </source>
</evidence>
<dbReference type="GO" id="GO:0005886">
    <property type="term" value="C:plasma membrane"/>
    <property type="evidence" value="ECO:0007669"/>
    <property type="project" value="UniProtKB-SubCell"/>
</dbReference>
<evidence type="ECO:0000256" key="10">
    <source>
        <dbReference type="ARBA" id="ARBA00022989"/>
    </source>
</evidence>
<comment type="cofactor">
    <cofactor evidence="1">
        <name>Zn(2+)</name>
        <dbReference type="ChEBI" id="CHEBI:29105"/>
    </cofactor>
</comment>
<gene>
    <name evidence="15" type="ORF">METZ01_LOCUS18648</name>
</gene>
<evidence type="ECO:0000256" key="5">
    <source>
        <dbReference type="ARBA" id="ARBA00022670"/>
    </source>
</evidence>
<dbReference type="GO" id="GO:0046872">
    <property type="term" value="F:metal ion binding"/>
    <property type="evidence" value="ECO:0007669"/>
    <property type="project" value="UniProtKB-KW"/>
</dbReference>
<evidence type="ECO:0000256" key="12">
    <source>
        <dbReference type="ARBA" id="ARBA00023136"/>
    </source>
</evidence>
<evidence type="ECO:0000256" key="1">
    <source>
        <dbReference type="ARBA" id="ARBA00001947"/>
    </source>
</evidence>
<evidence type="ECO:0000256" key="13">
    <source>
        <dbReference type="SAM" id="Phobius"/>
    </source>
</evidence>
<protein>
    <recommendedName>
        <fullName evidence="14">Peptidase M50 domain-containing protein</fullName>
    </recommendedName>
</protein>
<accession>A0A381PGM0</accession>
<keyword evidence="12 13" id="KW-0472">Membrane</keyword>
<keyword evidence="8" id="KW-0378">Hydrolase</keyword>
<dbReference type="GO" id="GO:0008237">
    <property type="term" value="F:metallopeptidase activity"/>
    <property type="evidence" value="ECO:0007669"/>
    <property type="project" value="UniProtKB-KW"/>
</dbReference>
<reference evidence="15" key="1">
    <citation type="submission" date="2018-05" db="EMBL/GenBank/DDBJ databases">
        <authorList>
            <person name="Lanie J.A."/>
            <person name="Ng W.-L."/>
            <person name="Kazmierczak K.M."/>
            <person name="Andrzejewski T.M."/>
            <person name="Davidsen T.M."/>
            <person name="Wayne K.J."/>
            <person name="Tettelin H."/>
            <person name="Glass J.I."/>
            <person name="Rusch D."/>
            <person name="Podicherti R."/>
            <person name="Tsui H.-C.T."/>
            <person name="Winkler M.E."/>
        </authorList>
    </citation>
    <scope>NUCLEOTIDE SEQUENCE</scope>
</reference>
<feature type="transmembrane region" description="Helical" evidence="13">
    <location>
        <begin position="154"/>
        <end position="174"/>
    </location>
</feature>
<dbReference type="AlphaFoldDB" id="A0A381PGM0"/>
<dbReference type="EMBL" id="UINC01000968">
    <property type="protein sequence ID" value="SUZ65794.1"/>
    <property type="molecule type" value="Genomic_DNA"/>
</dbReference>
<evidence type="ECO:0000256" key="3">
    <source>
        <dbReference type="ARBA" id="ARBA00007931"/>
    </source>
</evidence>
<feature type="transmembrane region" description="Helical" evidence="13">
    <location>
        <begin position="120"/>
        <end position="142"/>
    </location>
</feature>
<evidence type="ECO:0000256" key="11">
    <source>
        <dbReference type="ARBA" id="ARBA00023049"/>
    </source>
</evidence>
<feature type="transmembrane region" description="Helical" evidence="13">
    <location>
        <begin position="31"/>
        <end position="53"/>
    </location>
</feature>
<comment type="similarity">
    <text evidence="3">Belongs to the peptidase M50B family.</text>
</comment>
<evidence type="ECO:0000256" key="4">
    <source>
        <dbReference type="ARBA" id="ARBA00022475"/>
    </source>
</evidence>
<keyword evidence="5" id="KW-0645">Protease</keyword>
<keyword evidence="6 13" id="KW-0812">Transmembrane</keyword>
<evidence type="ECO:0000259" key="14">
    <source>
        <dbReference type="Pfam" id="PF02163"/>
    </source>
</evidence>
<evidence type="ECO:0000256" key="2">
    <source>
        <dbReference type="ARBA" id="ARBA00004651"/>
    </source>
</evidence>
<organism evidence="15">
    <name type="scientific">marine metagenome</name>
    <dbReference type="NCBI Taxonomy" id="408172"/>
    <lineage>
        <taxon>unclassified sequences</taxon>
        <taxon>metagenomes</taxon>
        <taxon>ecological metagenomes</taxon>
    </lineage>
</organism>
<evidence type="ECO:0000256" key="7">
    <source>
        <dbReference type="ARBA" id="ARBA00022723"/>
    </source>
</evidence>
<dbReference type="CDD" id="cd06158">
    <property type="entry name" value="S2P-M50_like_1"/>
    <property type="match status" value="1"/>
</dbReference>
<keyword evidence="7" id="KW-0479">Metal-binding</keyword>
<keyword evidence="10 13" id="KW-1133">Transmembrane helix</keyword>
<keyword evidence="4" id="KW-1003">Cell membrane</keyword>
<dbReference type="InterPro" id="IPR044537">
    <property type="entry name" value="Rip2-like"/>
</dbReference>
<dbReference type="PANTHER" id="PTHR35864:SF1">
    <property type="entry name" value="ZINC METALLOPROTEASE YWHC-RELATED"/>
    <property type="match status" value="1"/>
</dbReference>
<comment type="subcellular location">
    <subcellularLocation>
        <location evidence="2">Cell membrane</location>
        <topology evidence="2">Multi-pass membrane protein</topology>
    </subcellularLocation>
</comment>
<feature type="transmembrane region" description="Helical" evidence="13">
    <location>
        <begin position="81"/>
        <end position="100"/>
    </location>
</feature>
<dbReference type="PANTHER" id="PTHR35864">
    <property type="entry name" value="ZINC METALLOPROTEASE MJ0611-RELATED"/>
    <property type="match status" value="1"/>
</dbReference>
<evidence type="ECO:0000256" key="6">
    <source>
        <dbReference type="ARBA" id="ARBA00022692"/>
    </source>
</evidence>
<keyword evidence="11" id="KW-0482">Metalloprotease</keyword>
<sequence length="240" mass="26711">METFSFLIEYIITLKKTYITNNSFLLIKSTVLFSLPPQVLVILIFSLIFALTFHEFGHAYVAHLCGDDTAKNAGRMSLNPFVHLDLFGSLMVLAAGFGYAKPVPVNPNNYRVRNADFYVASAGPLMNLVLGVGAAFLFSFLAKNNLSTLAGVPMLELLYLFIFINFNLCLFNLIPLGPLDGNSVLPHFLPVNLKLRFQHWNYRYGSQALIGLVVLSMFLPGFSAFSWIASISKRMINGLL</sequence>
<feature type="transmembrane region" description="Helical" evidence="13">
    <location>
        <begin position="208"/>
        <end position="229"/>
    </location>
</feature>
<proteinExistence type="inferred from homology"/>
<evidence type="ECO:0000256" key="8">
    <source>
        <dbReference type="ARBA" id="ARBA00022801"/>
    </source>
</evidence>
<dbReference type="InterPro" id="IPR052348">
    <property type="entry name" value="Metallopeptidase_M50B"/>
</dbReference>
<feature type="domain" description="Peptidase M50" evidence="14">
    <location>
        <begin position="152"/>
        <end position="206"/>
    </location>
</feature>
<keyword evidence="9" id="KW-0862">Zinc</keyword>
<dbReference type="InterPro" id="IPR008915">
    <property type="entry name" value="Peptidase_M50"/>
</dbReference>
<dbReference type="Pfam" id="PF02163">
    <property type="entry name" value="Peptidase_M50"/>
    <property type="match status" value="1"/>
</dbReference>